<proteinExistence type="predicted"/>
<dbReference type="STRING" id="763407.A0A162N3Q6"/>
<accession>A0A162N3Q6</accession>
<evidence type="ECO:0000313" key="2">
    <source>
        <dbReference type="Proteomes" id="UP000077315"/>
    </source>
</evidence>
<name>A0A162N3Q6_PHYB8</name>
<sequence length="198" mass="22901">MSQSVTTKELDDIHDHCIKAKLDPLDDALGESLIKRGLGRLDRVLVKINELRKKSTKSALPNNDKDLVIKDWGFVDKYYEDHGSLNWETIFKLGKAKGLFANYSKWTSASICVHLRNFNILAQTNKAYLMTQYDLIPFLVTTADWYQCIHLSIYQRRLIYVVSTTSNNRSLKFYQTYWQQDQLQTLGPSGPIPLKNRP</sequence>
<dbReference type="InParanoid" id="A0A162N3Q6"/>
<dbReference type="AlphaFoldDB" id="A0A162N3Q6"/>
<dbReference type="OrthoDB" id="2288457at2759"/>
<gene>
    <name evidence="1" type="ORF">PHYBLDRAFT_64604</name>
</gene>
<protein>
    <submittedName>
        <fullName evidence="1">Uncharacterized protein</fullName>
    </submittedName>
</protein>
<dbReference type="Proteomes" id="UP000077315">
    <property type="component" value="Unassembled WGS sequence"/>
</dbReference>
<dbReference type="RefSeq" id="XP_018283574.1">
    <property type="nucleotide sequence ID" value="XM_018441321.1"/>
</dbReference>
<keyword evidence="2" id="KW-1185">Reference proteome</keyword>
<dbReference type="EMBL" id="KV441010">
    <property type="protein sequence ID" value="OAD65534.1"/>
    <property type="molecule type" value="Genomic_DNA"/>
</dbReference>
<organism evidence="1 2">
    <name type="scientific">Phycomyces blakesleeanus (strain ATCC 8743b / DSM 1359 / FGSC 10004 / NBRC 33097 / NRRL 1555)</name>
    <dbReference type="NCBI Taxonomy" id="763407"/>
    <lineage>
        <taxon>Eukaryota</taxon>
        <taxon>Fungi</taxon>
        <taxon>Fungi incertae sedis</taxon>
        <taxon>Mucoromycota</taxon>
        <taxon>Mucoromycotina</taxon>
        <taxon>Mucoromycetes</taxon>
        <taxon>Mucorales</taxon>
        <taxon>Phycomycetaceae</taxon>
        <taxon>Phycomyces</taxon>
    </lineage>
</organism>
<dbReference type="VEuPathDB" id="FungiDB:PHYBLDRAFT_64604"/>
<reference evidence="2" key="1">
    <citation type="submission" date="2015-06" db="EMBL/GenBank/DDBJ databases">
        <title>Expansion of signal transduction pathways in fungi by whole-genome duplication.</title>
        <authorList>
            <consortium name="DOE Joint Genome Institute"/>
            <person name="Corrochano L.M."/>
            <person name="Kuo A."/>
            <person name="Marcet-Houben M."/>
            <person name="Polaino S."/>
            <person name="Salamov A."/>
            <person name="Villalobos J.M."/>
            <person name="Alvarez M.I."/>
            <person name="Avalos J."/>
            <person name="Benito E.P."/>
            <person name="Benoit I."/>
            <person name="Burger G."/>
            <person name="Camino L.P."/>
            <person name="Canovas D."/>
            <person name="Cerda-Olmedo E."/>
            <person name="Cheng J.-F."/>
            <person name="Dominguez A."/>
            <person name="Elias M."/>
            <person name="Eslava A.P."/>
            <person name="Glaser F."/>
            <person name="Grimwood J."/>
            <person name="Gutierrez G."/>
            <person name="Heitman J."/>
            <person name="Henrissat B."/>
            <person name="Iturriaga E.A."/>
            <person name="Lang B.F."/>
            <person name="Lavin J.L."/>
            <person name="Lee S."/>
            <person name="Li W."/>
            <person name="Lindquist E."/>
            <person name="Lopez-Garcia S."/>
            <person name="Luque E.M."/>
            <person name="Marcos A.T."/>
            <person name="Martin J."/>
            <person name="McCluskey K."/>
            <person name="Medina H.R."/>
            <person name="Miralles-Duran A."/>
            <person name="Miyazaki A."/>
            <person name="Munoz-Torres E."/>
            <person name="Oguiza J.A."/>
            <person name="Ohm R."/>
            <person name="Olmedo M."/>
            <person name="Orejas M."/>
            <person name="Ortiz-Castellanos L."/>
            <person name="Pisabarro A.G."/>
            <person name="Rodriguez-Romero J."/>
            <person name="Ruiz-Herrera J."/>
            <person name="Ruiz-Vazquez R."/>
            <person name="Sanz C."/>
            <person name="Schackwitz W."/>
            <person name="Schmutz J."/>
            <person name="Shahriari M."/>
            <person name="Shelest E."/>
            <person name="Silva-Franco F."/>
            <person name="Soanes D."/>
            <person name="Syed K."/>
            <person name="Tagua V.G."/>
            <person name="Talbot N.J."/>
            <person name="Thon M."/>
            <person name="De vries R.P."/>
            <person name="Wiebenga A."/>
            <person name="Yadav J.S."/>
            <person name="Braun E.L."/>
            <person name="Baker S."/>
            <person name="Garre V."/>
            <person name="Horwitz B."/>
            <person name="Torres-Martinez S."/>
            <person name="Idnurm A."/>
            <person name="Herrera-Estrella A."/>
            <person name="Gabaldon T."/>
            <person name="Grigoriev I.V."/>
        </authorList>
    </citation>
    <scope>NUCLEOTIDE SEQUENCE [LARGE SCALE GENOMIC DNA]</scope>
    <source>
        <strain evidence="2">NRRL 1555(-)</strain>
    </source>
</reference>
<evidence type="ECO:0000313" key="1">
    <source>
        <dbReference type="EMBL" id="OAD65534.1"/>
    </source>
</evidence>
<dbReference type="GeneID" id="29002227"/>